<dbReference type="AlphaFoldDB" id="A0A6C2CBK0"/>
<name>A0A6C2CBK0_9LACO</name>
<gene>
    <name evidence="2" type="ORF">ESZ50_01890</name>
</gene>
<accession>A0A6C2CBK0</accession>
<dbReference type="EMBL" id="SDGZ01000006">
    <property type="protein sequence ID" value="TYC50713.1"/>
    <property type="molecule type" value="Genomic_DNA"/>
</dbReference>
<protein>
    <submittedName>
        <fullName evidence="2">Collagen-like protein</fullName>
    </submittedName>
</protein>
<keyword evidence="2" id="KW-0176">Collagen</keyword>
<evidence type="ECO:0000313" key="2">
    <source>
        <dbReference type="EMBL" id="TYC50713.1"/>
    </source>
</evidence>
<sequence>MQEYQISRKETCMREIKTMSDLESKVSDTATKFLFRLISSGVNQQISGDEVSVSVANDGYLFDVKPKVIDDLIELDFTDENLMKLTPGHYSLEINVRKPDGTVEIYPSSGSLGFEVSANLKEVEGDLFYKVTFDYVLKAMDEKIQQIKVGPQGVKGDQGEMGPSGKDGEQGPQGVQGKQGEQGVQGIQGVAGKDFSIAETFPSYSAMDGKNLTKGDFVIISSNVDDPHNAELYLWNGTKFTLITDMSGATGIKGDTGAQGPQGIQGLQGEQGVQGVKGDQGPQGPAGKDAIGTVAIVNWSPNTQYLANQLVRVPSLGNPRTGQLKGAIFRSVVSQTSGTQFPSADSLSGVDGKWELLNKDAYLYDTGGIAFPYGLTVNLIRKGNVVFIYGDSSFKSNVPTNTRFELAQEKMPLGLRVEQFGALTSGVLIKFADEDGSDGVDFQINPDGTIHTTSITGFPSNNYVRAVAGSYGTGDAMIWSAGVPTA</sequence>
<evidence type="ECO:0000256" key="1">
    <source>
        <dbReference type="SAM" id="MobiDB-lite"/>
    </source>
</evidence>
<dbReference type="OrthoDB" id="2314168at2"/>
<proteinExistence type="predicted"/>
<evidence type="ECO:0000313" key="3">
    <source>
        <dbReference type="Proteomes" id="UP000371977"/>
    </source>
</evidence>
<feature type="compositionally biased region" description="Low complexity" evidence="1">
    <location>
        <begin position="170"/>
        <end position="184"/>
    </location>
</feature>
<dbReference type="InterPro" id="IPR008160">
    <property type="entry name" value="Collagen"/>
</dbReference>
<reference evidence="2 3" key="1">
    <citation type="submission" date="2019-01" db="EMBL/GenBank/DDBJ databases">
        <title>Weissella sp. nov., a novel lactic acid bacterium isolated from animal feces.</title>
        <authorList>
            <person name="Wang L.-T."/>
        </authorList>
    </citation>
    <scope>NUCLEOTIDE SEQUENCE [LARGE SCALE GENOMIC DNA]</scope>
    <source>
        <strain evidence="2 3">8H-2</strain>
    </source>
</reference>
<dbReference type="Proteomes" id="UP000371977">
    <property type="component" value="Unassembled WGS sequence"/>
</dbReference>
<comment type="caution">
    <text evidence="2">The sequence shown here is derived from an EMBL/GenBank/DDBJ whole genome shotgun (WGS) entry which is preliminary data.</text>
</comment>
<dbReference type="PANTHER" id="PTHR24023">
    <property type="entry name" value="COLLAGEN ALPHA"/>
    <property type="match status" value="1"/>
</dbReference>
<dbReference type="GO" id="GO:0005615">
    <property type="term" value="C:extracellular space"/>
    <property type="evidence" value="ECO:0007669"/>
    <property type="project" value="TreeGrafter"/>
</dbReference>
<dbReference type="Pfam" id="PF01391">
    <property type="entry name" value="Collagen"/>
    <property type="match status" value="2"/>
</dbReference>
<organism evidence="2 3">
    <name type="scientific">Weissella muntiaci</name>
    <dbReference type="NCBI Taxonomy" id="2508881"/>
    <lineage>
        <taxon>Bacteria</taxon>
        <taxon>Bacillati</taxon>
        <taxon>Bacillota</taxon>
        <taxon>Bacilli</taxon>
        <taxon>Lactobacillales</taxon>
        <taxon>Lactobacillaceae</taxon>
        <taxon>Weissella</taxon>
    </lineage>
</organism>
<feature type="compositionally biased region" description="Low complexity" evidence="1">
    <location>
        <begin position="258"/>
        <end position="285"/>
    </location>
</feature>
<dbReference type="GO" id="GO:0031012">
    <property type="term" value="C:extracellular matrix"/>
    <property type="evidence" value="ECO:0007669"/>
    <property type="project" value="TreeGrafter"/>
</dbReference>
<feature type="region of interest" description="Disordered" evidence="1">
    <location>
        <begin position="258"/>
        <end position="287"/>
    </location>
</feature>
<dbReference type="InterPro" id="IPR050149">
    <property type="entry name" value="Collagen_superfamily"/>
</dbReference>
<dbReference type="PANTHER" id="PTHR24023:SF1082">
    <property type="entry name" value="COLLAGEN TRIPLE HELIX REPEAT"/>
    <property type="match status" value="1"/>
</dbReference>
<feature type="region of interest" description="Disordered" evidence="1">
    <location>
        <begin position="149"/>
        <end position="184"/>
    </location>
</feature>
<keyword evidence="3" id="KW-1185">Reference proteome</keyword>
<dbReference type="Gene3D" id="1.20.5.320">
    <property type="entry name" value="6-Phosphogluconate Dehydrogenase, domain 3"/>
    <property type="match status" value="2"/>
</dbReference>